<dbReference type="RefSeq" id="WP_087680071.1">
    <property type="nucleotide sequence ID" value="NZ_JBANCH010000003.1"/>
</dbReference>
<reference evidence="1 2" key="1">
    <citation type="submission" date="2024-04" db="EMBL/GenBank/DDBJ databases">
        <authorList>
            <person name="Wu Y.S."/>
            <person name="Zhang L."/>
        </authorList>
    </citation>
    <scope>NUCLEOTIDE SEQUENCE [LARGE SCALE GENOMIC DNA]</scope>
    <source>
        <strain evidence="1 2">KG-01</strain>
    </source>
</reference>
<protein>
    <submittedName>
        <fullName evidence="1">Uncharacterized protein</fullName>
    </submittedName>
</protein>
<evidence type="ECO:0000313" key="2">
    <source>
        <dbReference type="Proteomes" id="UP001398420"/>
    </source>
</evidence>
<dbReference type="EMBL" id="JBCEWA010000009">
    <property type="protein sequence ID" value="MEL5989143.1"/>
    <property type="molecule type" value="Genomic_DNA"/>
</dbReference>
<dbReference type="Proteomes" id="UP001398420">
    <property type="component" value="Unassembled WGS sequence"/>
</dbReference>
<evidence type="ECO:0000313" key="1">
    <source>
        <dbReference type="EMBL" id="MEL5989143.1"/>
    </source>
</evidence>
<accession>A0ABU9LMW0</accession>
<keyword evidence="2" id="KW-1185">Reference proteome</keyword>
<sequence length="212" mass="25001">MQTTIREYKKMNNSSLYVSDYYQELFYMNIVEVPLLEEILKKKTETSAYYPTLYRDIWFMIEQPYEVVQFSEKVDFSNEVLAEILKAIYEHPTFHIIHDINRVEKGSSFMNALLLTEMVSVMIDGDLEILFDAKNNRETIDLATFIDDHLEVGNCLECAAQSILHSSKELPIYFDMNIFVELPITEKTQYSLEVFQETNLLEDLNSYKEVYM</sequence>
<name>A0ABU9LMW0_9BACL</name>
<organism evidence="1 2">
    <name type="scientific">Kurthia gibsonii</name>
    <dbReference type="NCBI Taxonomy" id="33946"/>
    <lineage>
        <taxon>Bacteria</taxon>
        <taxon>Bacillati</taxon>
        <taxon>Bacillota</taxon>
        <taxon>Bacilli</taxon>
        <taxon>Bacillales</taxon>
        <taxon>Caryophanaceae</taxon>
        <taxon>Kurthia</taxon>
    </lineage>
</organism>
<comment type="caution">
    <text evidence="1">The sequence shown here is derived from an EMBL/GenBank/DDBJ whole genome shotgun (WGS) entry which is preliminary data.</text>
</comment>
<proteinExistence type="predicted"/>
<gene>
    <name evidence="1" type="ORF">AAF454_12080</name>
</gene>